<dbReference type="OMA" id="GYRHNPF"/>
<comment type="similarity">
    <text evidence="1">Belongs to the glycosyltransferase 15 family.</text>
</comment>
<dbReference type="GO" id="GO:0006493">
    <property type="term" value="P:protein O-linked glycosylation"/>
    <property type="evidence" value="ECO:0007669"/>
    <property type="project" value="TreeGrafter"/>
</dbReference>
<dbReference type="GO" id="GO:0005794">
    <property type="term" value="C:Golgi apparatus"/>
    <property type="evidence" value="ECO:0007669"/>
    <property type="project" value="TreeGrafter"/>
</dbReference>
<gene>
    <name evidence="4" type="primary">ABSGL_07787.1 scaffold 9133</name>
</gene>
<organism evidence="4">
    <name type="scientific">Absidia glauca</name>
    <name type="common">Pin mould</name>
    <dbReference type="NCBI Taxonomy" id="4829"/>
    <lineage>
        <taxon>Eukaryota</taxon>
        <taxon>Fungi</taxon>
        <taxon>Fungi incertae sedis</taxon>
        <taxon>Mucoromycota</taxon>
        <taxon>Mucoromycotina</taxon>
        <taxon>Mucoromycetes</taxon>
        <taxon>Mucorales</taxon>
        <taxon>Cunninghamellaceae</taxon>
        <taxon>Absidia</taxon>
    </lineage>
</organism>
<dbReference type="AlphaFoldDB" id="A0A168PA51"/>
<feature type="active site" description="Nucleophile" evidence="3">
    <location>
        <position position="272"/>
    </location>
</feature>
<protein>
    <submittedName>
        <fullName evidence="4">Uncharacterized protein</fullName>
    </submittedName>
</protein>
<dbReference type="Pfam" id="PF01793">
    <property type="entry name" value="Glyco_transf_15"/>
    <property type="match status" value="1"/>
</dbReference>
<dbReference type="Gene3D" id="3.90.550.10">
    <property type="entry name" value="Spore Coat Polysaccharide Biosynthesis Protein SpsA, Chain A"/>
    <property type="match status" value="1"/>
</dbReference>
<dbReference type="GO" id="GO:0000026">
    <property type="term" value="F:alpha-1,2-mannosyltransferase activity"/>
    <property type="evidence" value="ECO:0007669"/>
    <property type="project" value="TreeGrafter"/>
</dbReference>
<name>A0A168PA51_ABSGL</name>
<dbReference type="InParanoid" id="A0A168PA51"/>
<dbReference type="FunCoup" id="A0A168PA51">
    <property type="interactions" value="183"/>
</dbReference>
<accession>A0A168PA51</accession>
<dbReference type="PIRSF" id="PIRSF018153">
    <property type="entry name" value="Glyco_trans_15"/>
    <property type="match status" value="1"/>
</dbReference>
<dbReference type="InterPro" id="IPR002685">
    <property type="entry name" value="Glyco_trans_15"/>
</dbReference>
<dbReference type="GO" id="GO:0006487">
    <property type="term" value="P:protein N-linked glycosylation"/>
    <property type="evidence" value="ECO:0007669"/>
    <property type="project" value="TreeGrafter"/>
</dbReference>
<dbReference type="FunFam" id="3.90.550.10:FF:000051">
    <property type="entry name" value="Alpha-1,2-mannosyltransferase (Ktr4)"/>
    <property type="match status" value="1"/>
</dbReference>
<keyword evidence="5" id="KW-1185">Reference proteome</keyword>
<sequence length="389" mass="46029">MMSKRRQTLGLQIMAALAFFMTVAYFIVPTPPSSSNTSPSTDTSLSDVTFGDTALPHGNTTRVKAAFVILARNSNLDGVRQSMRQMEDRFNKKFNYPYVFLNDDDFTDDFKELTSAMTNSRTLYGKIDSSHWGYPPFIDQERAKETRKKMAKIIYGDSESYRHMCRYQSGFFFRHPLLDEFEYYWRVEPDINYYCDVDYDVFQMMKDNNYKYGWTISLTEYQETIPTLWETTKDFMAKHPEHLTNGPSSLRSWLTDDGYENYNGCHFWSNFEVGSLEFLRSKKYMDYFEHLDHAGGFFYERWGDAPVHSLAVAMMLPKEQVHFFNDIGYFHNPLMHCPTERYLQKNCHCPASKNFDWDGWSCATRYKNLDPGFVWDEETYRRKTKPYRI</sequence>
<evidence type="ECO:0000256" key="1">
    <source>
        <dbReference type="ARBA" id="ARBA00007677"/>
    </source>
</evidence>
<evidence type="ECO:0000256" key="3">
    <source>
        <dbReference type="PIRSR" id="PIRSR018153-1"/>
    </source>
</evidence>
<dbReference type="Proteomes" id="UP000078561">
    <property type="component" value="Unassembled WGS sequence"/>
</dbReference>
<evidence type="ECO:0000313" key="4">
    <source>
        <dbReference type="EMBL" id="SAM02030.1"/>
    </source>
</evidence>
<dbReference type="InterPro" id="IPR029044">
    <property type="entry name" value="Nucleotide-diphossugar_trans"/>
</dbReference>
<dbReference type="GO" id="GO:0000032">
    <property type="term" value="P:cell wall mannoprotein biosynthetic process"/>
    <property type="evidence" value="ECO:0007669"/>
    <property type="project" value="TreeGrafter"/>
</dbReference>
<dbReference type="GO" id="GO:0016020">
    <property type="term" value="C:membrane"/>
    <property type="evidence" value="ECO:0007669"/>
    <property type="project" value="InterPro"/>
</dbReference>
<dbReference type="STRING" id="4829.A0A168PA51"/>
<dbReference type="PANTHER" id="PTHR31121">
    <property type="entry name" value="ALPHA-1,2 MANNOSYLTRANSFERASE KTR1"/>
    <property type="match status" value="1"/>
</dbReference>
<keyword evidence="2" id="KW-0808">Transferase</keyword>
<evidence type="ECO:0000256" key="2">
    <source>
        <dbReference type="ARBA" id="ARBA00022679"/>
    </source>
</evidence>
<proteinExistence type="inferred from homology"/>
<dbReference type="EMBL" id="LT553646">
    <property type="protein sequence ID" value="SAM02030.1"/>
    <property type="molecule type" value="Genomic_DNA"/>
</dbReference>
<dbReference type="PANTHER" id="PTHR31121:SF6">
    <property type="entry name" value="ALPHA-1,2 MANNOSYLTRANSFERASE KTR1"/>
    <property type="match status" value="1"/>
</dbReference>
<reference evidence="4" key="1">
    <citation type="submission" date="2016-04" db="EMBL/GenBank/DDBJ databases">
        <authorList>
            <person name="Evans L.H."/>
            <person name="Alamgir A."/>
            <person name="Owens N."/>
            <person name="Weber N.D."/>
            <person name="Virtaneva K."/>
            <person name="Barbian K."/>
            <person name="Babar A."/>
            <person name="Rosenke K."/>
        </authorList>
    </citation>
    <scope>NUCLEOTIDE SEQUENCE [LARGE SCALE GENOMIC DNA]</scope>
    <source>
        <strain evidence="4">CBS 101.48</strain>
    </source>
</reference>
<dbReference type="SUPFAM" id="SSF53448">
    <property type="entry name" value="Nucleotide-diphospho-sugar transferases"/>
    <property type="match status" value="1"/>
</dbReference>
<dbReference type="OrthoDB" id="439943at2759"/>
<evidence type="ECO:0000313" key="5">
    <source>
        <dbReference type="Proteomes" id="UP000078561"/>
    </source>
</evidence>